<dbReference type="AlphaFoldDB" id="A0A9X2KFV6"/>
<dbReference type="Pfam" id="PF09317">
    <property type="entry name" value="ACDH_C"/>
    <property type="match status" value="1"/>
</dbReference>
<feature type="domain" description="Acyl-CoA dehydrogenase C-terminal bacterial-type" evidence="2">
    <location>
        <begin position="7"/>
        <end position="73"/>
    </location>
</feature>
<feature type="compositionally biased region" description="Basic and acidic residues" evidence="1">
    <location>
        <begin position="84"/>
        <end position="102"/>
    </location>
</feature>
<dbReference type="Proteomes" id="UP001155220">
    <property type="component" value="Unassembled WGS sequence"/>
</dbReference>
<dbReference type="GO" id="GO:0033539">
    <property type="term" value="P:fatty acid beta-oxidation using acyl-CoA dehydrogenase"/>
    <property type="evidence" value="ECO:0007669"/>
    <property type="project" value="InterPro"/>
</dbReference>
<keyword evidence="4" id="KW-1185">Reference proteome</keyword>
<comment type="caution">
    <text evidence="3">The sequence shown here is derived from an EMBL/GenBank/DDBJ whole genome shotgun (WGS) entry which is preliminary data.</text>
</comment>
<dbReference type="RefSeq" id="WP_253965021.1">
    <property type="nucleotide sequence ID" value="NZ_JALHBS010000084.1"/>
</dbReference>
<evidence type="ECO:0000259" key="2">
    <source>
        <dbReference type="Pfam" id="PF09317"/>
    </source>
</evidence>
<gene>
    <name evidence="3" type="ORF">MJ956_13755</name>
</gene>
<reference evidence="3" key="1">
    <citation type="submission" date="2022-03" db="EMBL/GenBank/DDBJ databases">
        <title>Aurantimonas Liuensis sp. Nov., isolated from the hadal seawater of the Mariana Trench.</title>
        <authorList>
            <person name="Liu R."/>
        </authorList>
    </citation>
    <scope>NUCLEOTIDE SEQUENCE</scope>
    <source>
        <strain evidence="3">LRZ36</strain>
    </source>
</reference>
<name>A0A9X2KFV6_9HYPH</name>
<proteinExistence type="predicted"/>
<dbReference type="InterPro" id="IPR015396">
    <property type="entry name" value="FadE_C"/>
</dbReference>
<dbReference type="EMBL" id="JALHBS010000084">
    <property type="protein sequence ID" value="MCP3056199.1"/>
    <property type="molecule type" value="Genomic_DNA"/>
</dbReference>
<feature type="non-terminal residue" evidence="3">
    <location>
        <position position="1"/>
    </location>
</feature>
<evidence type="ECO:0000313" key="3">
    <source>
        <dbReference type="EMBL" id="MCP3056199.1"/>
    </source>
</evidence>
<dbReference type="GO" id="GO:0003995">
    <property type="term" value="F:acyl-CoA dehydrogenase activity"/>
    <property type="evidence" value="ECO:0007669"/>
    <property type="project" value="InterPro"/>
</dbReference>
<evidence type="ECO:0000313" key="4">
    <source>
        <dbReference type="Proteomes" id="UP001155220"/>
    </source>
</evidence>
<evidence type="ECO:0000256" key="1">
    <source>
        <dbReference type="SAM" id="MobiDB-lite"/>
    </source>
</evidence>
<feature type="region of interest" description="Disordered" evidence="1">
    <location>
        <begin position="79"/>
        <end position="102"/>
    </location>
</feature>
<sequence length="102" mass="11028">LYLGEGHAQHPIKDLELAFELVTEAAPIEKKLRAANVRDPEEAREAGVISNAEFIRLAEAKEAVDKVIAVDAFPMAEVSPIASQHDRPAGNGGKDEQREAAE</sequence>
<protein>
    <submittedName>
        <fullName evidence="3">DUF1974 domain-containing protein</fullName>
    </submittedName>
</protein>
<accession>A0A9X2KFV6</accession>
<organism evidence="3 4">
    <name type="scientific">Aurantimonas marianensis</name>
    <dbReference type="NCBI Taxonomy" id="2920428"/>
    <lineage>
        <taxon>Bacteria</taxon>
        <taxon>Pseudomonadati</taxon>
        <taxon>Pseudomonadota</taxon>
        <taxon>Alphaproteobacteria</taxon>
        <taxon>Hyphomicrobiales</taxon>
        <taxon>Aurantimonadaceae</taxon>
        <taxon>Aurantimonas</taxon>
    </lineage>
</organism>